<gene>
    <name evidence="2" type="ORF">EYF80_053396</name>
</gene>
<dbReference type="EMBL" id="SRLO01001618">
    <property type="protein sequence ID" value="TNN36440.1"/>
    <property type="molecule type" value="Genomic_DNA"/>
</dbReference>
<sequence length="61" mass="6727">MQGQRYACMTPSMACAEGGGGGKRNRGGKRERRDKRGKTKQIVRMEVIFGSSVGLDKHRSN</sequence>
<dbReference type="AlphaFoldDB" id="A0A4Z2F6G6"/>
<proteinExistence type="predicted"/>
<organism evidence="2 3">
    <name type="scientific">Liparis tanakae</name>
    <name type="common">Tanaka's snailfish</name>
    <dbReference type="NCBI Taxonomy" id="230148"/>
    <lineage>
        <taxon>Eukaryota</taxon>
        <taxon>Metazoa</taxon>
        <taxon>Chordata</taxon>
        <taxon>Craniata</taxon>
        <taxon>Vertebrata</taxon>
        <taxon>Euteleostomi</taxon>
        <taxon>Actinopterygii</taxon>
        <taxon>Neopterygii</taxon>
        <taxon>Teleostei</taxon>
        <taxon>Neoteleostei</taxon>
        <taxon>Acanthomorphata</taxon>
        <taxon>Eupercaria</taxon>
        <taxon>Perciformes</taxon>
        <taxon>Cottioidei</taxon>
        <taxon>Cottales</taxon>
        <taxon>Liparidae</taxon>
        <taxon>Liparis</taxon>
    </lineage>
</organism>
<name>A0A4Z2F6G6_9TELE</name>
<dbReference type="Proteomes" id="UP000314294">
    <property type="component" value="Unassembled WGS sequence"/>
</dbReference>
<feature type="region of interest" description="Disordered" evidence="1">
    <location>
        <begin position="15"/>
        <end position="39"/>
    </location>
</feature>
<evidence type="ECO:0000256" key="1">
    <source>
        <dbReference type="SAM" id="MobiDB-lite"/>
    </source>
</evidence>
<evidence type="ECO:0000313" key="2">
    <source>
        <dbReference type="EMBL" id="TNN36440.1"/>
    </source>
</evidence>
<protein>
    <submittedName>
        <fullName evidence="2">Uncharacterized protein</fullName>
    </submittedName>
</protein>
<keyword evidence="3" id="KW-1185">Reference proteome</keyword>
<reference evidence="2 3" key="1">
    <citation type="submission" date="2019-03" db="EMBL/GenBank/DDBJ databases">
        <title>First draft genome of Liparis tanakae, snailfish: a comprehensive survey of snailfish specific genes.</title>
        <authorList>
            <person name="Kim W."/>
            <person name="Song I."/>
            <person name="Jeong J.-H."/>
            <person name="Kim D."/>
            <person name="Kim S."/>
            <person name="Ryu S."/>
            <person name="Song J.Y."/>
            <person name="Lee S.K."/>
        </authorList>
    </citation>
    <scope>NUCLEOTIDE SEQUENCE [LARGE SCALE GENOMIC DNA]</scope>
    <source>
        <tissue evidence="2">Muscle</tissue>
    </source>
</reference>
<evidence type="ECO:0000313" key="3">
    <source>
        <dbReference type="Proteomes" id="UP000314294"/>
    </source>
</evidence>
<accession>A0A4Z2F6G6</accession>
<feature type="compositionally biased region" description="Basic residues" evidence="1">
    <location>
        <begin position="23"/>
        <end position="39"/>
    </location>
</feature>
<comment type="caution">
    <text evidence="2">The sequence shown here is derived from an EMBL/GenBank/DDBJ whole genome shotgun (WGS) entry which is preliminary data.</text>
</comment>